<dbReference type="GO" id="GO:0017004">
    <property type="term" value="P:cytochrome complex assembly"/>
    <property type="evidence" value="ECO:0007669"/>
    <property type="project" value="UniProtKB-KW"/>
</dbReference>
<proteinExistence type="predicted"/>
<evidence type="ECO:0000259" key="6">
    <source>
        <dbReference type="Pfam" id="PF23892"/>
    </source>
</evidence>
<dbReference type="OrthoDB" id="9776053at2"/>
<keyword evidence="2" id="KW-0677">Repeat</keyword>
<dbReference type="AlphaFoldDB" id="A0A1H2FXI9"/>
<sequence length="400" mass="44122">MIDFWLLSALLILVGMLTLIWPLWRTRQQKTVDRTALNVALYEERVAELTAQREQGDITAEQQEQAQQEASRLLLEDTANADTGVRPRKRGGWWQLLVPALLLPVAVVWLYTLWGNPEGLALQRELQQTSATQSLPEYIERMERIVRVQPQNGEAWYMLGRAYMSAQQPEMAAAAFGNSLERVGERPEVLAQLAQARYFAAGNQLDAAAVEALDRALELDAQEPTALGLMGIAAFEGRDYTGAIGYWTRLLAGMPEDSEGAATIRGGIERAERRLGGDEGERPQDDPQAVIRVRLELAANLLENVSEEAVVFLFARDPQGQPMPLVARRFNPDELPADVVLGNADAMLPGVRLEPGQQVELIARLSPDGNVMQGSHEGRLATVTVGAEDAVTLRIDQALE</sequence>
<dbReference type="InterPro" id="IPR011990">
    <property type="entry name" value="TPR-like_helical_dom_sf"/>
</dbReference>
<dbReference type="STRING" id="1434072.SAMN05216210_1879"/>
<dbReference type="InterPro" id="IPR017560">
    <property type="entry name" value="Cyt_c_biogenesis_CcmI"/>
</dbReference>
<dbReference type="GO" id="GO:0030313">
    <property type="term" value="C:cell envelope"/>
    <property type="evidence" value="ECO:0007669"/>
    <property type="project" value="UniProtKB-SubCell"/>
</dbReference>
<evidence type="ECO:0000259" key="7">
    <source>
        <dbReference type="Pfam" id="PF23914"/>
    </source>
</evidence>
<feature type="domain" description="Cytochrome c-type biogenesis protein H Ig-like" evidence="6">
    <location>
        <begin position="291"/>
        <end position="396"/>
    </location>
</feature>
<dbReference type="InterPro" id="IPR051263">
    <property type="entry name" value="C-type_cytochrome_biogenesis"/>
</dbReference>
<evidence type="ECO:0000256" key="2">
    <source>
        <dbReference type="ARBA" id="ARBA00022737"/>
    </source>
</evidence>
<comment type="subcellular location">
    <subcellularLocation>
        <location evidence="1">Cell envelope</location>
    </subcellularLocation>
</comment>
<keyword evidence="4" id="KW-0802">TPR repeat</keyword>
<dbReference type="PANTHER" id="PTHR47870:SF4">
    <property type="entry name" value="CYTOCHROME C-TYPE BIOGENESIS PROTEIN CYCH"/>
    <property type="match status" value="1"/>
</dbReference>
<dbReference type="InterPro" id="IPR056413">
    <property type="entry name" value="TPR_CcmH_CycH"/>
</dbReference>
<keyword evidence="5" id="KW-1133">Transmembrane helix</keyword>
<evidence type="ECO:0000256" key="3">
    <source>
        <dbReference type="ARBA" id="ARBA00022748"/>
    </source>
</evidence>
<keyword evidence="9" id="KW-1185">Reference proteome</keyword>
<feature type="transmembrane region" description="Helical" evidence="5">
    <location>
        <begin position="96"/>
        <end position="114"/>
    </location>
</feature>
<keyword evidence="5" id="KW-0812">Transmembrane</keyword>
<protein>
    <submittedName>
        <fullName evidence="8">Cytochrome c-type biogenesis protein CcmH</fullName>
    </submittedName>
</protein>
<evidence type="ECO:0000256" key="5">
    <source>
        <dbReference type="SAM" id="Phobius"/>
    </source>
</evidence>
<dbReference type="Gene3D" id="1.25.40.10">
    <property type="entry name" value="Tetratricopeptide repeat domain"/>
    <property type="match status" value="1"/>
</dbReference>
<feature type="transmembrane region" description="Helical" evidence="5">
    <location>
        <begin position="6"/>
        <end position="24"/>
    </location>
</feature>
<dbReference type="GO" id="GO:0005886">
    <property type="term" value="C:plasma membrane"/>
    <property type="evidence" value="ECO:0007669"/>
    <property type="project" value="TreeGrafter"/>
</dbReference>
<evidence type="ECO:0000313" key="8">
    <source>
        <dbReference type="EMBL" id="SDU12087.1"/>
    </source>
</evidence>
<dbReference type="RefSeq" id="WP_092386276.1">
    <property type="nucleotide sequence ID" value="NZ_LT629787.1"/>
</dbReference>
<evidence type="ECO:0000256" key="1">
    <source>
        <dbReference type="ARBA" id="ARBA00004196"/>
    </source>
</evidence>
<dbReference type="SUPFAM" id="SSF48452">
    <property type="entry name" value="TPR-like"/>
    <property type="match status" value="1"/>
</dbReference>
<name>A0A1H2FXI9_9GAMM</name>
<dbReference type="Pfam" id="PF23914">
    <property type="entry name" value="TPR_CcmH_CycH"/>
    <property type="match status" value="1"/>
</dbReference>
<dbReference type="Pfam" id="PF23892">
    <property type="entry name" value="Ig_CycH"/>
    <property type="match status" value="1"/>
</dbReference>
<gene>
    <name evidence="8" type="ORF">SAMN05216210_1879</name>
</gene>
<dbReference type="InterPro" id="IPR056412">
    <property type="entry name" value="Ig_CycH"/>
</dbReference>
<keyword evidence="3" id="KW-0201">Cytochrome c-type biogenesis</keyword>
<dbReference type="EMBL" id="LT629787">
    <property type="protein sequence ID" value="SDU12087.1"/>
    <property type="molecule type" value="Genomic_DNA"/>
</dbReference>
<keyword evidence="5" id="KW-0472">Membrane</keyword>
<dbReference type="Proteomes" id="UP000243924">
    <property type="component" value="Chromosome I"/>
</dbReference>
<evidence type="ECO:0000256" key="4">
    <source>
        <dbReference type="ARBA" id="ARBA00022803"/>
    </source>
</evidence>
<dbReference type="NCBIfam" id="TIGR03142">
    <property type="entry name" value="cytochro_ccmI"/>
    <property type="match status" value="1"/>
</dbReference>
<accession>A0A1H2FXI9</accession>
<evidence type="ECO:0000313" key="9">
    <source>
        <dbReference type="Proteomes" id="UP000243924"/>
    </source>
</evidence>
<feature type="domain" description="Cytochrome c-type biogenesis protein H TPR" evidence="7">
    <location>
        <begin position="148"/>
        <end position="259"/>
    </location>
</feature>
<dbReference type="PANTHER" id="PTHR47870">
    <property type="entry name" value="CYTOCHROME C-TYPE BIOGENESIS PROTEIN CCMH"/>
    <property type="match status" value="1"/>
</dbReference>
<reference evidence="9" key="1">
    <citation type="submission" date="2016-10" db="EMBL/GenBank/DDBJ databases">
        <authorList>
            <person name="Varghese N."/>
            <person name="Submissions S."/>
        </authorList>
    </citation>
    <scope>NUCLEOTIDE SEQUENCE [LARGE SCALE GENOMIC DNA]</scope>
    <source>
        <strain evidence="9">CECT 8338</strain>
    </source>
</reference>
<organism evidence="8 9">
    <name type="scientific">Halopseudomonas salegens</name>
    <dbReference type="NCBI Taxonomy" id="1434072"/>
    <lineage>
        <taxon>Bacteria</taxon>
        <taxon>Pseudomonadati</taxon>
        <taxon>Pseudomonadota</taxon>
        <taxon>Gammaproteobacteria</taxon>
        <taxon>Pseudomonadales</taxon>
        <taxon>Pseudomonadaceae</taxon>
        <taxon>Halopseudomonas</taxon>
    </lineage>
</organism>